<dbReference type="STRING" id="1798561.A3B87_03440"/>
<name>A0A1F6FMB7_9BACT</name>
<organism evidence="2 3">
    <name type="scientific">Candidatus Kuenenbacteria bacterium RIFCSPHIGHO2_02_FULL_39_13</name>
    <dbReference type="NCBI Taxonomy" id="1798561"/>
    <lineage>
        <taxon>Bacteria</taxon>
        <taxon>Candidatus Kueneniibacteriota</taxon>
    </lineage>
</organism>
<protein>
    <recommendedName>
        <fullName evidence="4">VIT family protein</fullName>
    </recommendedName>
</protein>
<sequence length="158" mass="17404">MKLSLKKGFSFGLTSGIITTLGLIVGLNESTHLKSVVMSGILIIAVADSLSDAFGMHISEESENQHSHREIWESTAATFLAKLFFALTFIIPILIFKLDAAVIVSVIWGLMVICLLSYLMAHKQKENTLKIMVEHLVIAVNVIIFTHLIGDFISSIFN</sequence>
<keyword evidence="1" id="KW-0812">Transmembrane</keyword>
<evidence type="ECO:0008006" key="4">
    <source>
        <dbReference type="Google" id="ProtNLM"/>
    </source>
</evidence>
<feature type="transmembrane region" description="Helical" evidence="1">
    <location>
        <begin position="101"/>
        <end position="121"/>
    </location>
</feature>
<keyword evidence="1" id="KW-1133">Transmembrane helix</keyword>
<comment type="caution">
    <text evidence="2">The sequence shown here is derived from an EMBL/GenBank/DDBJ whole genome shotgun (WGS) entry which is preliminary data.</text>
</comment>
<proteinExistence type="predicted"/>
<dbReference type="Proteomes" id="UP000179136">
    <property type="component" value="Unassembled WGS sequence"/>
</dbReference>
<dbReference type="AlphaFoldDB" id="A0A1F6FMB7"/>
<evidence type="ECO:0000313" key="2">
    <source>
        <dbReference type="EMBL" id="OGG87000.1"/>
    </source>
</evidence>
<dbReference type="CDD" id="cd01059">
    <property type="entry name" value="CCC1_like"/>
    <property type="match status" value="1"/>
</dbReference>
<feature type="transmembrane region" description="Helical" evidence="1">
    <location>
        <begin position="133"/>
        <end position="157"/>
    </location>
</feature>
<feature type="transmembrane region" description="Helical" evidence="1">
    <location>
        <begin position="76"/>
        <end position="95"/>
    </location>
</feature>
<feature type="transmembrane region" description="Helical" evidence="1">
    <location>
        <begin position="33"/>
        <end position="55"/>
    </location>
</feature>
<accession>A0A1F6FMB7</accession>
<feature type="transmembrane region" description="Helical" evidence="1">
    <location>
        <begin position="9"/>
        <end position="27"/>
    </location>
</feature>
<keyword evidence="1" id="KW-0472">Membrane</keyword>
<reference evidence="2 3" key="1">
    <citation type="journal article" date="2016" name="Nat. Commun.">
        <title>Thousands of microbial genomes shed light on interconnected biogeochemical processes in an aquifer system.</title>
        <authorList>
            <person name="Anantharaman K."/>
            <person name="Brown C.T."/>
            <person name="Hug L.A."/>
            <person name="Sharon I."/>
            <person name="Castelle C.J."/>
            <person name="Probst A.J."/>
            <person name="Thomas B.C."/>
            <person name="Singh A."/>
            <person name="Wilkins M.J."/>
            <person name="Karaoz U."/>
            <person name="Brodie E.L."/>
            <person name="Williams K.H."/>
            <person name="Hubbard S.S."/>
            <person name="Banfield J.F."/>
        </authorList>
    </citation>
    <scope>NUCLEOTIDE SEQUENCE [LARGE SCALE GENOMIC DNA]</scope>
</reference>
<dbReference type="EMBL" id="MFMW01000024">
    <property type="protein sequence ID" value="OGG87000.1"/>
    <property type="molecule type" value="Genomic_DNA"/>
</dbReference>
<evidence type="ECO:0000313" key="3">
    <source>
        <dbReference type="Proteomes" id="UP000179136"/>
    </source>
</evidence>
<evidence type="ECO:0000256" key="1">
    <source>
        <dbReference type="SAM" id="Phobius"/>
    </source>
</evidence>
<gene>
    <name evidence="2" type="ORF">A3B87_03440</name>
</gene>